<feature type="region of interest" description="Disordered" evidence="1">
    <location>
        <begin position="583"/>
        <end position="609"/>
    </location>
</feature>
<reference evidence="2" key="1">
    <citation type="submission" date="2022-07" db="EMBL/GenBank/DDBJ databases">
        <title>Phylogenomic reconstructions and comparative analyses of Kickxellomycotina fungi.</title>
        <authorList>
            <person name="Reynolds N.K."/>
            <person name="Stajich J.E."/>
            <person name="Barry K."/>
            <person name="Grigoriev I.V."/>
            <person name="Crous P."/>
            <person name="Smith M.E."/>
        </authorList>
    </citation>
    <scope>NUCLEOTIDE SEQUENCE</scope>
    <source>
        <strain evidence="2">NBRC 105413</strain>
    </source>
</reference>
<sequence length="780" mass="81419">MTVAQPFPVLASADNSRSASPALSSGSPSAGASSSGQRNGNSNSNSNGKGKGKGKVHSNFKPAQAASSKPRHKKQQQQQQKPASVSTSTPPSTADQRSETNTNANARTRTSTSTSTSTSIGTSIGGSSQQNQQEQRSNNNGKHKNKNKKAQPGPKPTPVAVANEQQPSGKENIEARASDAGLGAPKPAGRQKKPRAPTASAGEEASKKQSKTSRRRTVASVEANKSKQFQPSVAGTSATQTFAPTASVEQHFPESAPLVRSSSSGVLPMAMIVPGENGRARVLFNPQAMDNDHPLASATPSPRFSSSSVQSARGQSSGAYLASRARFPAHYGDNLGLGLGLRSPMSPALPSAPVNGSFNNSRSVTMSSASMAGGQSSHAAPPMVRHRSLTSTQLRPTTRSFSPQSQHNQHQYQNQNQQYHFNHNHNHYQQQQQQHQYQQQQHHHYQPQQQPMRRLSSASSAGYDNSTALPLSAPAGGSLNARGRSQSVSTHINMTGLRISMAQSRPGNVLAPHLPLLSRASSGGAVQPNAYANGGYFATRRASVSNVGLAVDPSHSIRIPTIMFQKPKPEDLAKAASAAASAAGALPSSQPSSETATAGPQSTAAAEPVSVPAAARPLEASDLLATPVTGGSNSSDLMNITGLDEPSAGEALAMQRLQEMISSMRALTQPQSQTQKTTTKTHTQQTPAQAQLQQVPSAKLADVDMTTSAAAIQMPPTPAAHPTSRFDSILEEDEDDEADEEILDAEAAEDSSVTASSHHDSSDATGYSSGAACAPALFAA</sequence>
<dbReference type="Proteomes" id="UP001145021">
    <property type="component" value="Unassembled WGS sequence"/>
</dbReference>
<feature type="compositionally biased region" description="Low complexity" evidence="1">
    <location>
        <begin position="583"/>
        <end position="593"/>
    </location>
</feature>
<feature type="compositionally biased region" description="Polar residues" evidence="1">
    <location>
        <begin position="456"/>
        <end position="469"/>
    </location>
</feature>
<feature type="compositionally biased region" description="Acidic residues" evidence="1">
    <location>
        <begin position="731"/>
        <end position="749"/>
    </location>
</feature>
<feature type="region of interest" description="Disordered" evidence="1">
    <location>
        <begin position="352"/>
        <end position="413"/>
    </location>
</feature>
<feature type="compositionally biased region" description="Low complexity" evidence="1">
    <location>
        <begin position="76"/>
        <end position="140"/>
    </location>
</feature>
<organism evidence="2 3">
    <name type="scientific">Coemansia asiatica</name>
    <dbReference type="NCBI Taxonomy" id="1052880"/>
    <lineage>
        <taxon>Eukaryota</taxon>
        <taxon>Fungi</taxon>
        <taxon>Fungi incertae sedis</taxon>
        <taxon>Zoopagomycota</taxon>
        <taxon>Kickxellomycotina</taxon>
        <taxon>Kickxellomycetes</taxon>
        <taxon>Kickxellales</taxon>
        <taxon>Kickxellaceae</taxon>
        <taxon>Coemansia</taxon>
    </lineage>
</organism>
<accession>A0A9W8CGW5</accession>
<feature type="compositionally biased region" description="Polar residues" evidence="1">
    <location>
        <begin position="389"/>
        <end position="405"/>
    </location>
</feature>
<feature type="compositionally biased region" description="Low complexity" evidence="1">
    <location>
        <begin position="667"/>
        <end position="694"/>
    </location>
</feature>
<evidence type="ECO:0000313" key="3">
    <source>
        <dbReference type="Proteomes" id="UP001145021"/>
    </source>
</evidence>
<feature type="compositionally biased region" description="Low complexity" evidence="1">
    <location>
        <begin position="426"/>
        <end position="450"/>
    </location>
</feature>
<feature type="compositionally biased region" description="Polar residues" evidence="1">
    <location>
        <begin position="354"/>
        <end position="365"/>
    </location>
</feature>
<gene>
    <name evidence="2" type="ORF">LPJ64_006226</name>
</gene>
<feature type="compositionally biased region" description="Basic residues" evidence="1">
    <location>
        <begin position="208"/>
        <end position="217"/>
    </location>
</feature>
<comment type="caution">
    <text evidence="2">The sequence shown here is derived from an EMBL/GenBank/DDBJ whole genome shotgun (WGS) entry which is preliminary data.</text>
</comment>
<feature type="compositionally biased region" description="Low complexity" evidence="1">
    <location>
        <begin position="16"/>
        <end position="48"/>
    </location>
</feature>
<dbReference type="EMBL" id="JANBOH010000584">
    <property type="protein sequence ID" value="KAJ1641865.1"/>
    <property type="molecule type" value="Genomic_DNA"/>
</dbReference>
<name>A0A9W8CGW5_9FUNG</name>
<feature type="region of interest" description="Disordered" evidence="1">
    <location>
        <begin position="289"/>
        <end position="311"/>
    </location>
</feature>
<evidence type="ECO:0000256" key="1">
    <source>
        <dbReference type="SAM" id="MobiDB-lite"/>
    </source>
</evidence>
<keyword evidence="3" id="KW-1185">Reference proteome</keyword>
<feature type="region of interest" description="Disordered" evidence="1">
    <location>
        <begin position="666"/>
        <end position="696"/>
    </location>
</feature>
<proteinExistence type="predicted"/>
<evidence type="ECO:0000313" key="2">
    <source>
        <dbReference type="EMBL" id="KAJ1641865.1"/>
    </source>
</evidence>
<protein>
    <submittedName>
        <fullName evidence="2">Uncharacterized protein</fullName>
    </submittedName>
</protein>
<feature type="compositionally biased region" description="Polar residues" evidence="1">
    <location>
        <begin position="594"/>
        <end position="603"/>
    </location>
</feature>
<dbReference type="AlphaFoldDB" id="A0A9W8CGW5"/>
<feature type="region of interest" description="Disordered" evidence="1">
    <location>
        <begin position="1"/>
        <end position="237"/>
    </location>
</feature>
<feature type="region of interest" description="Disordered" evidence="1">
    <location>
        <begin position="426"/>
        <end position="469"/>
    </location>
</feature>
<feature type="region of interest" description="Disordered" evidence="1">
    <location>
        <begin position="731"/>
        <end position="769"/>
    </location>
</feature>
<feature type="compositionally biased region" description="Low complexity" evidence="1">
    <location>
        <begin position="296"/>
        <end position="311"/>
    </location>
</feature>
<feature type="compositionally biased region" description="Low complexity" evidence="1">
    <location>
        <begin position="366"/>
        <end position="380"/>
    </location>
</feature>
<feature type="compositionally biased region" description="Polar residues" evidence="1">
    <location>
        <begin position="226"/>
        <end position="237"/>
    </location>
</feature>